<evidence type="ECO:0000256" key="2">
    <source>
        <dbReference type="ARBA" id="ARBA00023002"/>
    </source>
</evidence>
<evidence type="ECO:0000259" key="3">
    <source>
        <dbReference type="Pfam" id="PF00724"/>
    </source>
</evidence>
<accession>A0A381V1R3</accession>
<dbReference type="GO" id="GO:0010181">
    <property type="term" value="F:FMN binding"/>
    <property type="evidence" value="ECO:0007669"/>
    <property type="project" value="InterPro"/>
</dbReference>
<dbReference type="CDD" id="cd02803">
    <property type="entry name" value="OYE_like_FMN_family"/>
    <property type="match status" value="1"/>
</dbReference>
<keyword evidence="1" id="KW-0285">Flavoprotein</keyword>
<evidence type="ECO:0000256" key="1">
    <source>
        <dbReference type="ARBA" id="ARBA00022630"/>
    </source>
</evidence>
<dbReference type="InterPro" id="IPR051799">
    <property type="entry name" value="NADH_flavin_oxidoreductase"/>
</dbReference>
<dbReference type="PANTHER" id="PTHR43656:SF2">
    <property type="entry name" value="BINDING OXIDOREDUCTASE, PUTATIVE (AFU_ORTHOLOGUE AFUA_2G08260)-RELATED"/>
    <property type="match status" value="1"/>
</dbReference>
<dbReference type="EMBL" id="UINC01007627">
    <property type="protein sequence ID" value="SVA34329.1"/>
    <property type="molecule type" value="Genomic_DNA"/>
</dbReference>
<proteinExistence type="predicted"/>
<dbReference type="Gene3D" id="3.20.20.70">
    <property type="entry name" value="Aldolase class I"/>
    <property type="match status" value="1"/>
</dbReference>
<dbReference type="PANTHER" id="PTHR43656">
    <property type="entry name" value="BINDING OXIDOREDUCTASE, PUTATIVE (AFU_ORTHOLOGUE AFUA_2G08260)-RELATED"/>
    <property type="match status" value="1"/>
</dbReference>
<reference evidence="4" key="1">
    <citation type="submission" date="2018-05" db="EMBL/GenBank/DDBJ databases">
        <authorList>
            <person name="Lanie J.A."/>
            <person name="Ng W.-L."/>
            <person name="Kazmierczak K.M."/>
            <person name="Andrzejewski T.M."/>
            <person name="Davidsen T.M."/>
            <person name="Wayne K.J."/>
            <person name="Tettelin H."/>
            <person name="Glass J.I."/>
            <person name="Rusch D."/>
            <person name="Podicherti R."/>
            <person name="Tsui H.-C.T."/>
            <person name="Winkler M.E."/>
        </authorList>
    </citation>
    <scope>NUCLEOTIDE SEQUENCE</scope>
</reference>
<dbReference type="AlphaFoldDB" id="A0A381V1R3"/>
<organism evidence="4">
    <name type="scientific">marine metagenome</name>
    <dbReference type="NCBI Taxonomy" id="408172"/>
    <lineage>
        <taxon>unclassified sequences</taxon>
        <taxon>metagenomes</taxon>
        <taxon>ecological metagenomes</taxon>
    </lineage>
</organism>
<evidence type="ECO:0000313" key="4">
    <source>
        <dbReference type="EMBL" id="SVA34329.1"/>
    </source>
</evidence>
<dbReference type="GO" id="GO:0016491">
    <property type="term" value="F:oxidoreductase activity"/>
    <property type="evidence" value="ECO:0007669"/>
    <property type="project" value="UniProtKB-KW"/>
</dbReference>
<feature type="domain" description="NADH:flavin oxidoreductase/NADH oxidase N-terminal" evidence="3">
    <location>
        <begin position="212"/>
        <end position="425"/>
    </location>
</feature>
<sequence length="479" mass="54034">MERVKYEPDPGLWPTVAEASNSLLFSPVKLGCITLEQRTWVPAMVPWRATEDGFVTEDVLDWYERFAKGRPGGLVIEATGIRDVPSGPLLRIGHDRFIPGLRELADTVRRASEGHTKLFIQCIDFLAIRRRPDKAKFLRQFLAITDEHRAKLFSEDIEEVKIRELLMSLNDQQLDDILTTRELEDLRIGYREKVIDVQLPHIKNLPQVLPELFANAAERAQESGIDGVELHYAHAYTMASFLSRLNNREDGYGGSLEGRARLPLEVFSKVRERVGPDYPVGCRYLSDDCITGGTTVNDAMYFGVEFARAGMDFLSLSRGGKFEDAKQPKVGEAAYPYTGRSGYECMPAHISDEFGPFGRNIEPCGRIRRMVQEAGFETPIIVTGGIHGFNLAEQILNDGNGDIVGAARQSMADPDWFRKVHLGRGEEVRLCTYSNYCEGLDQKHKLVTCKLWDRTELEEPGINFSSDGKRRTTAPEWVE</sequence>
<dbReference type="InterPro" id="IPR013785">
    <property type="entry name" value="Aldolase_TIM"/>
</dbReference>
<dbReference type="Pfam" id="PF00724">
    <property type="entry name" value="Oxidored_FMN"/>
    <property type="match status" value="1"/>
</dbReference>
<protein>
    <recommendedName>
        <fullName evidence="3">NADH:flavin oxidoreductase/NADH oxidase N-terminal domain-containing protein</fullName>
    </recommendedName>
</protein>
<dbReference type="InterPro" id="IPR001155">
    <property type="entry name" value="OxRdtase_FMN_N"/>
</dbReference>
<keyword evidence="2" id="KW-0560">Oxidoreductase</keyword>
<gene>
    <name evidence="4" type="ORF">METZ01_LOCUS87183</name>
</gene>
<name>A0A381V1R3_9ZZZZ</name>
<dbReference type="SUPFAM" id="SSF51395">
    <property type="entry name" value="FMN-linked oxidoreductases"/>
    <property type="match status" value="1"/>
</dbReference>